<accession>A0A8J2KN77</accession>
<evidence type="ECO:0000313" key="2">
    <source>
        <dbReference type="EMBL" id="CAG7816137.1"/>
    </source>
</evidence>
<evidence type="ECO:0000256" key="1">
    <source>
        <dbReference type="SAM" id="MobiDB-lite"/>
    </source>
</evidence>
<dbReference type="Proteomes" id="UP000708208">
    <property type="component" value="Unassembled WGS sequence"/>
</dbReference>
<organism evidence="2 3">
    <name type="scientific">Allacma fusca</name>
    <dbReference type="NCBI Taxonomy" id="39272"/>
    <lineage>
        <taxon>Eukaryota</taxon>
        <taxon>Metazoa</taxon>
        <taxon>Ecdysozoa</taxon>
        <taxon>Arthropoda</taxon>
        <taxon>Hexapoda</taxon>
        <taxon>Collembola</taxon>
        <taxon>Symphypleona</taxon>
        <taxon>Sminthuridae</taxon>
        <taxon>Allacma</taxon>
    </lineage>
</organism>
<keyword evidence="3" id="KW-1185">Reference proteome</keyword>
<proteinExistence type="predicted"/>
<feature type="region of interest" description="Disordered" evidence="1">
    <location>
        <begin position="1"/>
        <end position="43"/>
    </location>
</feature>
<name>A0A8J2KN77_9HEXA</name>
<comment type="caution">
    <text evidence="2">The sequence shown here is derived from an EMBL/GenBank/DDBJ whole genome shotgun (WGS) entry which is preliminary data.</text>
</comment>
<dbReference type="AlphaFoldDB" id="A0A8J2KN77"/>
<feature type="non-terminal residue" evidence="2">
    <location>
        <position position="187"/>
    </location>
</feature>
<protein>
    <submittedName>
        <fullName evidence="2">Uncharacterized protein</fullName>
    </submittedName>
</protein>
<sequence>MEENSGVRRSQRLLKNPPEVFATPLLGPPTIERAMNQQDGPTQTRATLISFSESSSVVTRKSGRLSNQSFCSNQSEVARLKLKAEIESLQRLGQAETQFLLAKQKFDIEKKVEEKRLKMEKLVIEEDFEEDDASFIQQDEQEHDVVVQDTDANVSKWLSEREPERVMEPGGTSSGSAVMVQVAQTNA</sequence>
<reference evidence="2" key="1">
    <citation type="submission" date="2021-06" db="EMBL/GenBank/DDBJ databases">
        <authorList>
            <person name="Hodson N. C."/>
            <person name="Mongue J. A."/>
            <person name="Jaron S. K."/>
        </authorList>
    </citation>
    <scope>NUCLEOTIDE SEQUENCE</scope>
</reference>
<evidence type="ECO:0000313" key="3">
    <source>
        <dbReference type="Proteomes" id="UP000708208"/>
    </source>
</evidence>
<gene>
    <name evidence="2" type="ORF">AFUS01_LOCUS26770</name>
</gene>
<dbReference type="EMBL" id="CAJVCH010361890">
    <property type="protein sequence ID" value="CAG7816137.1"/>
    <property type="molecule type" value="Genomic_DNA"/>
</dbReference>